<accession>A0A7S1B3X2</accession>
<reference evidence="2" key="1">
    <citation type="submission" date="2021-01" db="EMBL/GenBank/DDBJ databases">
        <authorList>
            <person name="Corre E."/>
            <person name="Pelletier E."/>
            <person name="Niang G."/>
            <person name="Scheremetjew M."/>
            <person name="Finn R."/>
            <person name="Kale V."/>
            <person name="Holt S."/>
            <person name="Cochrane G."/>
            <person name="Meng A."/>
            <person name="Brown T."/>
            <person name="Cohen L."/>
        </authorList>
    </citation>
    <scope>NUCLEOTIDE SEQUENCE</scope>
    <source>
        <strain evidence="2">308</strain>
    </source>
</reference>
<organism evidence="2">
    <name type="scientific">Corethron hystrix</name>
    <dbReference type="NCBI Taxonomy" id="216773"/>
    <lineage>
        <taxon>Eukaryota</taxon>
        <taxon>Sar</taxon>
        <taxon>Stramenopiles</taxon>
        <taxon>Ochrophyta</taxon>
        <taxon>Bacillariophyta</taxon>
        <taxon>Coscinodiscophyceae</taxon>
        <taxon>Corethrophycidae</taxon>
        <taxon>Corethrales</taxon>
        <taxon>Corethraceae</taxon>
        <taxon>Corethron</taxon>
    </lineage>
</organism>
<name>A0A7S1B3X2_9STRA</name>
<evidence type="ECO:0000256" key="1">
    <source>
        <dbReference type="SAM" id="Coils"/>
    </source>
</evidence>
<feature type="coiled-coil region" evidence="1">
    <location>
        <begin position="104"/>
        <end position="139"/>
    </location>
</feature>
<gene>
    <name evidence="2" type="ORF">CHYS00102_LOCUS813</name>
</gene>
<dbReference type="EMBL" id="HBFR01001238">
    <property type="protein sequence ID" value="CAD8873655.1"/>
    <property type="molecule type" value="Transcribed_RNA"/>
</dbReference>
<protein>
    <submittedName>
        <fullName evidence="2">Uncharacterized protein</fullName>
    </submittedName>
</protein>
<evidence type="ECO:0000313" key="2">
    <source>
        <dbReference type="EMBL" id="CAD8873655.1"/>
    </source>
</evidence>
<proteinExistence type="predicted"/>
<keyword evidence="1" id="KW-0175">Coiled coil</keyword>
<sequence>MTGSIFVRSFVEMLHFYGFCLKHFGKFFLSNLSFTIIQETAAAIKLQSVFRRRMVEKDLVARGIKPPSYIRRERLEKELYDDVPEFLQMCGLHLLFGGLSKEEKREERRERDKEERQIRIDKERKQEEKKREYRKLKSKKPILLEEVEVVEEINVNAKKDQTSPPSSVYTFD</sequence>
<dbReference type="AlphaFoldDB" id="A0A7S1B3X2"/>